<proteinExistence type="predicted"/>
<feature type="region of interest" description="Disordered" evidence="1">
    <location>
        <begin position="69"/>
        <end position="101"/>
    </location>
</feature>
<organism evidence="2 3">
    <name type="scientific">Pleurodeles waltl</name>
    <name type="common">Iberian ribbed newt</name>
    <dbReference type="NCBI Taxonomy" id="8319"/>
    <lineage>
        <taxon>Eukaryota</taxon>
        <taxon>Metazoa</taxon>
        <taxon>Chordata</taxon>
        <taxon>Craniata</taxon>
        <taxon>Vertebrata</taxon>
        <taxon>Euteleostomi</taxon>
        <taxon>Amphibia</taxon>
        <taxon>Batrachia</taxon>
        <taxon>Caudata</taxon>
        <taxon>Salamandroidea</taxon>
        <taxon>Salamandridae</taxon>
        <taxon>Pleurodelinae</taxon>
        <taxon>Pleurodeles</taxon>
    </lineage>
</organism>
<name>A0AAV7SZI6_PLEWA</name>
<dbReference type="Proteomes" id="UP001066276">
    <property type="component" value="Chromosome 4_1"/>
</dbReference>
<reference evidence="2" key="1">
    <citation type="journal article" date="2022" name="bioRxiv">
        <title>Sequencing and chromosome-scale assembly of the giantPleurodeles waltlgenome.</title>
        <authorList>
            <person name="Brown T."/>
            <person name="Elewa A."/>
            <person name="Iarovenko S."/>
            <person name="Subramanian E."/>
            <person name="Araus A.J."/>
            <person name="Petzold A."/>
            <person name="Susuki M."/>
            <person name="Suzuki K.-i.T."/>
            <person name="Hayashi T."/>
            <person name="Toyoda A."/>
            <person name="Oliveira C."/>
            <person name="Osipova E."/>
            <person name="Leigh N.D."/>
            <person name="Simon A."/>
            <person name="Yun M.H."/>
        </authorList>
    </citation>
    <scope>NUCLEOTIDE SEQUENCE</scope>
    <source>
        <strain evidence="2">20211129_DDA</strain>
        <tissue evidence="2">Liver</tissue>
    </source>
</reference>
<evidence type="ECO:0000313" key="2">
    <source>
        <dbReference type="EMBL" id="KAJ1169516.1"/>
    </source>
</evidence>
<evidence type="ECO:0000313" key="3">
    <source>
        <dbReference type="Proteomes" id="UP001066276"/>
    </source>
</evidence>
<gene>
    <name evidence="2" type="ORF">NDU88_001409</name>
</gene>
<evidence type="ECO:0000256" key="1">
    <source>
        <dbReference type="SAM" id="MobiDB-lite"/>
    </source>
</evidence>
<dbReference type="AlphaFoldDB" id="A0AAV7SZI6"/>
<keyword evidence="3" id="KW-1185">Reference proteome</keyword>
<protein>
    <submittedName>
        <fullName evidence="2">Uncharacterized protein</fullName>
    </submittedName>
</protein>
<comment type="caution">
    <text evidence="2">The sequence shown here is derived from an EMBL/GenBank/DDBJ whole genome shotgun (WGS) entry which is preliminary data.</text>
</comment>
<sequence length="101" mass="11375">MGSPCVPVKNEPQRLQRALSHLALCSLAWSLPYRKRSVSRGLERLKNEPQAQNPCCAIPIAIERRVQLESQRKSAADRQSSTEERPLVDLTRHCDANLRSG</sequence>
<accession>A0AAV7SZI6</accession>
<dbReference type="EMBL" id="JANPWB010000007">
    <property type="protein sequence ID" value="KAJ1169516.1"/>
    <property type="molecule type" value="Genomic_DNA"/>
</dbReference>